<protein>
    <submittedName>
        <fullName evidence="10">Chromosomal replication initiator protein DnaA</fullName>
    </submittedName>
</protein>
<dbReference type="InterPro" id="IPR013317">
    <property type="entry name" value="DnaA_dom"/>
</dbReference>
<dbReference type="Pfam" id="PF11638">
    <property type="entry name" value="DnaA_N"/>
    <property type="match status" value="1"/>
</dbReference>
<dbReference type="PANTHER" id="PTHR30050:SF2">
    <property type="entry name" value="CHROMOSOMAL REPLICATION INITIATOR PROTEIN DNAA"/>
    <property type="match status" value="1"/>
</dbReference>
<feature type="domain" description="AAA+ ATPase" evidence="8">
    <location>
        <begin position="208"/>
        <end position="340"/>
    </location>
</feature>
<evidence type="ECO:0000256" key="7">
    <source>
        <dbReference type="ARBA" id="ARBA00023125"/>
    </source>
</evidence>
<dbReference type="PANTHER" id="PTHR30050">
    <property type="entry name" value="CHROMOSOMAL REPLICATION INITIATOR PROTEIN DNAA"/>
    <property type="match status" value="1"/>
</dbReference>
<dbReference type="Gene3D" id="3.40.50.300">
    <property type="entry name" value="P-loop containing nucleotide triphosphate hydrolases"/>
    <property type="match status" value="1"/>
</dbReference>
<dbReference type="AlphaFoldDB" id="A0A644TVF3"/>
<dbReference type="InterPro" id="IPR020591">
    <property type="entry name" value="Chromosome_initiator_DnaA-like"/>
</dbReference>
<dbReference type="SUPFAM" id="SSF48295">
    <property type="entry name" value="TrpR-like"/>
    <property type="match status" value="1"/>
</dbReference>
<dbReference type="SMART" id="SM00760">
    <property type="entry name" value="Bac_DnaA_C"/>
    <property type="match status" value="1"/>
</dbReference>
<dbReference type="Pfam" id="PF08299">
    <property type="entry name" value="Bac_DnaA_C"/>
    <property type="match status" value="1"/>
</dbReference>
<comment type="caution">
    <text evidence="10">The sequence shown here is derived from an EMBL/GenBank/DDBJ whole genome shotgun (WGS) entry which is preliminary data.</text>
</comment>
<dbReference type="CDD" id="cd00009">
    <property type="entry name" value="AAA"/>
    <property type="match status" value="1"/>
</dbReference>
<dbReference type="GO" id="GO:0008289">
    <property type="term" value="F:lipid binding"/>
    <property type="evidence" value="ECO:0007669"/>
    <property type="project" value="UniProtKB-KW"/>
</dbReference>
<dbReference type="PRINTS" id="PR00051">
    <property type="entry name" value="DNAA"/>
</dbReference>
<evidence type="ECO:0000256" key="1">
    <source>
        <dbReference type="ARBA" id="ARBA00006583"/>
    </source>
</evidence>
<accession>A0A644TVF3</accession>
<evidence type="ECO:0000313" key="10">
    <source>
        <dbReference type="EMBL" id="MPL70629.1"/>
    </source>
</evidence>
<dbReference type="Gene3D" id="3.30.300.180">
    <property type="match status" value="1"/>
</dbReference>
<proteinExistence type="inferred from homology"/>
<dbReference type="InterPro" id="IPR038454">
    <property type="entry name" value="DnaA_N_sf"/>
</dbReference>
<dbReference type="InterPro" id="IPR024633">
    <property type="entry name" value="DnaA_N_dom"/>
</dbReference>
<dbReference type="PROSITE" id="PS01008">
    <property type="entry name" value="DNAA"/>
    <property type="match status" value="1"/>
</dbReference>
<evidence type="ECO:0000256" key="6">
    <source>
        <dbReference type="ARBA" id="ARBA00023121"/>
    </source>
</evidence>
<gene>
    <name evidence="10" type="primary">dnaA_9</name>
    <name evidence="10" type="ORF">SDC9_16388</name>
</gene>
<dbReference type="InterPro" id="IPR027417">
    <property type="entry name" value="P-loop_NTPase"/>
</dbReference>
<keyword evidence="7" id="KW-0238">DNA-binding</keyword>
<evidence type="ECO:0000256" key="2">
    <source>
        <dbReference type="ARBA" id="ARBA00022490"/>
    </source>
</evidence>
<dbReference type="InterPro" id="IPR013159">
    <property type="entry name" value="DnaA_C"/>
</dbReference>
<dbReference type="EMBL" id="VSSQ01000054">
    <property type="protein sequence ID" value="MPL70629.1"/>
    <property type="molecule type" value="Genomic_DNA"/>
</dbReference>
<dbReference type="SMART" id="SM00382">
    <property type="entry name" value="AAA"/>
    <property type="match status" value="1"/>
</dbReference>
<keyword evidence="5" id="KW-0067">ATP-binding</keyword>
<organism evidence="10">
    <name type="scientific">bioreactor metagenome</name>
    <dbReference type="NCBI Taxonomy" id="1076179"/>
    <lineage>
        <taxon>unclassified sequences</taxon>
        <taxon>metagenomes</taxon>
        <taxon>ecological metagenomes</taxon>
    </lineage>
</organism>
<evidence type="ECO:0000256" key="4">
    <source>
        <dbReference type="ARBA" id="ARBA00022741"/>
    </source>
</evidence>
<evidence type="ECO:0000256" key="5">
    <source>
        <dbReference type="ARBA" id="ARBA00022840"/>
    </source>
</evidence>
<keyword evidence="3" id="KW-0235">DNA replication</keyword>
<dbReference type="GO" id="GO:0005886">
    <property type="term" value="C:plasma membrane"/>
    <property type="evidence" value="ECO:0007669"/>
    <property type="project" value="TreeGrafter"/>
</dbReference>
<evidence type="ECO:0000259" key="9">
    <source>
        <dbReference type="SMART" id="SM00760"/>
    </source>
</evidence>
<dbReference type="InterPro" id="IPR001957">
    <property type="entry name" value="Chromosome_initiator_DnaA"/>
</dbReference>
<dbReference type="HAMAP" id="MF_00377">
    <property type="entry name" value="DnaA_bact"/>
    <property type="match status" value="1"/>
</dbReference>
<sequence length="518" mass="57922">MAEFDGSVIWSEALEIAKGEIPEQEYLMWFRLGYHSLDGNTLTVKAPNSFLRDQFKRKYHAFMEKIVREITALDIALEVSSTKAPEPRAVQGVQAAVLTGTVSGRDAPGGGEAKTDDIPSIIKTGSGVLLYDNAGSRDDGTAANAGGPSPAPAPGAFIPSAQPVTSVAERRPHPSLRQDYRFENFIVGENNRFIFNASEAVAKSPARVYNPLLIYGGVGLGKTHLMHAIGNHVYQTRPGTRIICITAEEFTNEFIQMIHDRSAHEFKNKYRNADILLIDDIHFFQNKPGVQEELFHTFNALYDSERQMVFTLDRHVKELKDFSDRLKSRFDKGLVVDVQPPIYETRVAILKQKLLQSGKKVNVVEEVIDLVASNVSSNVRDLEGCLTKLTAYAELVHKDLSVDIARNLLKEMFNAKRHSAITVDSIIRMVADFYKLSLSDLKGKKRSKNIALARQVAMFVIREVTEYSTTEIGVEFGGRDHTTVMHSCQKIEQMLKFDPSFDATMQRLLRDARQNGAE</sequence>
<dbReference type="GO" id="GO:0006275">
    <property type="term" value="P:regulation of DNA replication"/>
    <property type="evidence" value="ECO:0007669"/>
    <property type="project" value="InterPro"/>
</dbReference>
<dbReference type="InterPro" id="IPR018312">
    <property type="entry name" value="Chromosome_initiator_DnaA_CS"/>
</dbReference>
<feature type="domain" description="Chromosomal replication initiator DnaA C-terminal" evidence="9">
    <location>
        <begin position="422"/>
        <end position="491"/>
    </location>
</feature>
<comment type="similarity">
    <text evidence="1">Belongs to the DnaA family.</text>
</comment>
<dbReference type="Gene3D" id="1.10.1750.10">
    <property type="match status" value="1"/>
</dbReference>
<dbReference type="CDD" id="cd06571">
    <property type="entry name" value="Bac_DnaA_C"/>
    <property type="match status" value="1"/>
</dbReference>
<evidence type="ECO:0000259" key="8">
    <source>
        <dbReference type="SMART" id="SM00382"/>
    </source>
</evidence>
<reference evidence="10" key="1">
    <citation type="submission" date="2019-08" db="EMBL/GenBank/DDBJ databases">
        <authorList>
            <person name="Kucharzyk K."/>
            <person name="Murdoch R.W."/>
            <person name="Higgins S."/>
            <person name="Loffler F."/>
        </authorList>
    </citation>
    <scope>NUCLEOTIDE SEQUENCE</scope>
</reference>
<name>A0A644TVF3_9ZZZZ</name>
<keyword evidence="4" id="KW-0547">Nucleotide-binding</keyword>
<keyword evidence="6" id="KW-0446">Lipid-binding</keyword>
<dbReference type="InterPro" id="IPR003593">
    <property type="entry name" value="AAA+_ATPase"/>
</dbReference>
<dbReference type="FunFam" id="3.40.50.300:FF:000668">
    <property type="entry name" value="Chromosomal replication initiator protein DnaA"/>
    <property type="match status" value="1"/>
</dbReference>
<dbReference type="GO" id="GO:0006270">
    <property type="term" value="P:DNA replication initiation"/>
    <property type="evidence" value="ECO:0007669"/>
    <property type="project" value="InterPro"/>
</dbReference>
<evidence type="ECO:0000256" key="3">
    <source>
        <dbReference type="ARBA" id="ARBA00022705"/>
    </source>
</evidence>
<dbReference type="GO" id="GO:0003688">
    <property type="term" value="F:DNA replication origin binding"/>
    <property type="evidence" value="ECO:0007669"/>
    <property type="project" value="InterPro"/>
</dbReference>
<dbReference type="InterPro" id="IPR010921">
    <property type="entry name" value="Trp_repressor/repl_initiator"/>
</dbReference>
<dbReference type="NCBIfam" id="TIGR00362">
    <property type="entry name" value="DnaA"/>
    <property type="match status" value="1"/>
</dbReference>
<dbReference type="Pfam" id="PF00308">
    <property type="entry name" value="Bac_DnaA"/>
    <property type="match status" value="1"/>
</dbReference>
<dbReference type="Gene3D" id="1.10.8.60">
    <property type="match status" value="1"/>
</dbReference>
<dbReference type="GO" id="GO:0005524">
    <property type="term" value="F:ATP binding"/>
    <property type="evidence" value="ECO:0007669"/>
    <property type="project" value="UniProtKB-KW"/>
</dbReference>
<dbReference type="SUPFAM" id="SSF52540">
    <property type="entry name" value="P-loop containing nucleoside triphosphate hydrolases"/>
    <property type="match status" value="1"/>
</dbReference>
<keyword evidence="2" id="KW-0963">Cytoplasm</keyword>